<dbReference type="Proteomes" id="UP000443582">
    <property type="component" value="Unassembled WGS sequence"/>
</dbReference>
<dbReference type="RefSeq" id="WP_115361358.1">
    <property type="nucleotide sequence ID" value="NZ_QDKL01000002.1"/>
</dbReference>
<sequence>MEIELGHIGIILLDHSKTRLSKVIKKIKGSDFNTSKLVKEEIVDILQNQSLETLFLAFDGAIFARNSVYHFVKFGRDAEMKKVRKSSEKFSKNINDFVSLKAEGVKPLRMKKEPTLLKVFNGKKGVLYFLFGNKGKHTYIRQNFKLKRINEPCYDLCVWDSSTSILQIRSAHNTQYYINYFKEALTNSPAPVYDLLEVTEDNFNEFVEGINGKVRSVKGKDPSRTKEYVQKDYMSRADIDIRNVDSYDDDLDGYDILSHGVDFSWNSKQYTIYVSLKKGSFWLRKGDPSEGLLKYLQDVIIELA</sequence>
<organism evidence="1 2">
    <name type="scientific">Halobacteriovorax vibrionivorans</name>
    <dbReference type="NCBI Taxonomy" id="2152716"/>
    <lineage>
        <taxon>Bacteria</taxon>
        <taxon>Pseudomonadati</taxon>
        <taxon>Bdellovibrionota</taxon>
        <taxon>Bacteriovoracia</taxon>
        <taxon>Bacteriovoracales</taxon>
        <taxon>Halobacteriovoraceae</taxon>
        <taxon>Halobacteriovorax</taxon>
    </lineage>
</organism>
<dbReference type="EMBL" id="QDKL01000002">
    <property type="protein sequence ID" value="RZF21705.1"/>
    <property type="molecule type" value="Genomic_DNA"/>
</dbReference>
<evidence type="ECO:0000313" key="2">
    <source>
        <dbReference type="Proteomes" id="UP000443582"/>
    </source>
</evidence>
<name>A0ABY0IGJ7_9BACT</name>
<comment type="caution">
    <text evidence="1">The sequence shown here is derived from an EMBL/GenBank/DDBJ whole genome shotgun (WGS) entry which is preliminary data.</text>
</comment>
<keyword evidence="2" id="KW-1185">Reference proteome</keyword>
<protein>
    <recommendedName>
        <fullName evidence="3">Tle cognate immunity protein 4 C-terminal domain-containing protein</fullName>
    </recommendedName>
</protein>
<proteinExistence type="predicted"/>
<evidence type="ECO:0000313" key="1">
    <source>
        <dbReference type="EMBL" id="RZF21705.1"/>
    </source>
</evidence>
<evidence type="ECO:0008006" key="3">
    <source>
        <dbReference type="Google" id="ProtNLM"/>
    </source>
</evidence>
<accession>A0ABY0IGJ7</accession>
<gene>
    <name evidence="1" type="ORF">DAY19_08430</name>
</gene>
<reference evidence="2" key="1">
    <citation type="journal article" date="2019" name="Int. J. Syst. Evol. Microbiol.">
        <title>Halobacteriovorax valvorus sp. nov., a novel prokaryotic predator isolated from coastal seawater of China.</title>
        <authorList>
            <person name="Chen M.-X."/>
        </authorList>
    </citation>
    <scope>NUCLEOTIDE SEQUENCE [LARGE SCALE GENOMIC DNA]</scope>
    <source>
        <strain evidence="2">BL9</strain>
    </source>
</reference>